<evidence type="ECO:0000256" key="3">
    <source>
        <dbReference type="ARBA" id="ARBA00022722"/>
    </source>
</evidence>
<evidence type="ECO:0000313" key="13">
    <source>
        <dbReference type="EMBL" id="GAO48909.1"/>
    </source>
</evidence>
<evidence type="ECO:0000256" key="1">
    <source>
        <dbReference type="ARBA" id="ARBA00004123"/>
    </source>
</evidence>
<dbReference type="GO" id="GO:0005634">
    <property type="term" value="C:nucleus"/>
    <property type="evidence" value="ECO:0007669"/>
    <property type="project" value="UniProtKB-SubCell"/>
</dbReference>
<dbReference type="Pfam" id="PF06087">
    <property type="entry name" value="Tyr-DNA_phospho"/>
    <property type="match status" value="1"/>
</dbReference>
<evidence type="ECO:0000256" key="12">
    <source>
        <dbReference type="SAM" id="MobiDB-lite"/>
    </source>
</evidence>
<evidence type="ECO:0000256" key="4">
    <source>
        <dbReference type="ARBA" id="ARBA00022763"/>
    </source>
</evidence>
<feature type="region of interest" description="Disordered" evidence="12">
    <location>
        <begin position="1"/>
        <end position="30"/>
    </location>
</feature>
<evidence type="ECO:0000256" key="11">
    <source>
        <dbReference type="PIRSR" id="PIRSR610347-3"/>
    </source>
</evidence>
<comment type="similarity">
    <text evidence="2">Belongs to the tyrosyl-DNA phosphodiesterase family.</text>
</comment>
<dbReference type="GO" id="GO:0003690">
    <property type="term" value="F:double-stranded DNA binding"/>
    <property type="evidence" value="ECO:0007669"/>
    <property type="project" value="TreeGrafter"/>
</dbReference>
<feature type="binding site" evidence="10">
    <location>
        <position position="370"/>
    </location>
    <ligand>
        <name>substrate</name>
    </ligand>
</feature>
<dbReference type="OMA" id="PLIKECW"/>
<reference evidence="13 14" key="2">
    <citation type="journal article" date="2014" name="J. Gen. Appl. Microbiol.">
        <title>The early diverging ascomycetous budding yeast Saitoella complicata has three histone deacetylases belonging to the Clr6, Hos2, and Rpd3 lineages.</title>
        <authorList>
            <person name="Nishida H."/>
            <person name="Matsumoto T."/>
            <person name="Kondo S."/>
            <person name="Hamamoto M."/>
            <person name="Yoshikawa H."/>
        </authorList>
    </citation>
    <scope>NUCLEOTIDE SEQUENCE [LARGE SCALE GENOMIC DNA]</scope>
    <source>
        <strain evidence="13 14">NRRL Y-17804</strain>
    </source>
</reference>
<dbReference type="InterPro" id="IPR010347">
    <property type="entry name" value="Tdp1"/>
</dbReference>
<organism evidence="13 14">
    <name type="scientific">Saitoella complicata (strain BCRC 22490 / CBS 7301 / JCM 7358 / NBRC 10748 / NRRL Y-17804)</name>
    <dbReference type="NCBI Taxonomy" id="698492"/>
    <lineage>
        <taxon>Eukaryota</taxon>
        <taxon>Fungi</taxon>
        <taxon>Dikarya</taxon>
        <taxon>Ascomycota</taxon>
        <taxon>Taphrinomycotina</taxon>
        <taxon>Taphrinomycotina incertae sedis</taxon>
        <taxon>Saitoella</taxon>
    </lineage>
</organism>
<keyword evidence="3" id="KW-0540">Nuclease</keyword>
<dbReference type="SUPFAM" id="SSF56024">
    <property type="entry name" value="Phospholipase D/nuclease"/>
    <property type="match status" value="2"/>
</dbReference>
<protein>
    <recommendedName>
        <fullName evidence="15">PLD phosphodiesterase domain-containing protein</fullName>
    </recommendedName>
</protein>
<evidence type="ECO:0000256" key="8">
    <source>
        <dbReference type="ARBA" id="ARBA00023242"/>
    </source>
</evidence>
<keyword evidence="4" id="KW-0227">DNA damage</keyword>
<name>A0A0E9NGF0_SAICN</name>
<dbReference type="STRING" id="698492.A0A0E9NGF0"/>
<evidence type="ECO:0000256" key="5">
    <source>
        <dbReference type="ARBA" id="ARBA00022801"/>
    </source>
</evidence>
<evidence type="ECO:0000313" key="14">
    <source>
        <dbReference type="Proteomes" id="UP000033140"/>
    </source>
</evidence>
<feature type="compositionally biased region" description="Acidic residues" evidence="12">
    <location>
        <begin position="1"/>
        <end position="12"/>
    </location>
</feature>
<feature type="active site" description="Proton donor/acceptor" evidence="9">
    <location>
        <position position="368"/>
    </location>
</feature>
<keyword evidence="8" id="KW-0539">Nucleus</keyword>
<sequence>MSDTTDDTDGTTDGETPPPPSKRHKYSVSDAQKVHISSPFKLLSTRDLPPSENVDTITLFDILSGPLISCTWQFNFLFDIPFIYSHFDPDTADACCIKIVHGFWKTEDPTRHTLYEEAERYKNVELIAAYLPDPFGTHHTKMMVVFRRDDTVQVVVHTANMIEKDWGNMTNAAWLSPPLPFKIAASPATSEFEVDIMAYFAAYGRDRLKALMEEVKKYDFSSVKVTFVASVPGKFTTTSTKRMWGIERMRDVLSQAPSTPDTPSSKDTIIGQFSSIGSLGPKDTWLGPYFHSALSTTSSSTPSSRKPPLKLIFPTPSSIKNSLEGWFSGGSIHLRLSTPQMQSQLEYMRPMLCDWHAVEAGRERAAPHIKTYMRLSEDEKSGVRVKWALLTSANLSKPAWGTPVAGRDPGFKIQSYEAGILIHPAQYTSSNTVIVPTYKSDTVPEEVKERLVMEGVKEIVPLRMPWDWPLKKYEKADEPWTPGPARMEVDWRGMPWPGYGSKGQQDDVTFHAQALGACLEYRLNTLQRFLPRLLQTPSSKTQFLCIARDYFPETRFPLCGDMAT</sequence>
<keyword evidence="14" id="KW-1185">Reference proteome</keyword>
<dbReference type="GO" id="GO:0003697">
    <property type="term" value="F:single-stranded DNA binding"/>
    <property type="evidence" value="ECO:0007669"/>
    <property type="project" value="TreeGrafter"/>
</dbReference>
<dbReference type="Proteomes" id="UP000033140">
    <property type="component" value="Unassembled WGS sequence"/>
</dbReference>
<dbReference type="Gene3D" id="3.30.870.10">
    <property type="entry name" value="Endonuclease Chain A"/>
    <property type="match status" value="2"/>
</dbReference>
<feature type="active site" description="Nucleophile" evidence="9">
    <location>
        <position position="139"/>
    </location>
</feature>
<feature type="site" description="Interaction with DNA" evidence="11">
    <location>
        <position position="396"/>
    </location>
</feature>
<keyword evidence="6" id="KW-0269">Exonuclease</keyword>
<feature type="binding site" evidence="10">
    <location>
        <position position="141"/>
    </location>
    <ligand>
        <name>substrate</name>
    </ligand>
</feature>
<evidence type="ECO:0000256" key="2">
    <source>
        <dbReference type="ARBA" id="ARBA00010205"/>
    </source>
</evidence>
<dbReference type="AlphaFoldDB" id="A0A0E9NGF0"/>
<evidence type="ECO:0000256" key="10">
    <source>
        <dbReference type="PIRSR" id="PIRSR610347-2"/>
    </source>
</evidence>
<proteinExistence type="inferred from homology"/>
<dbReference type="GO" id="GO:0017005">
    <property type="term" value="F:3'-tyrosyl-DNA phosphodiesterase activity"/>
    <property type="evidence" value="ECO:0007669"/>
    <property type="project" value="TreeGrafter"/>
</dbReference>
<evidence type="ECO:0008006" key="15">
    <source>
        <dbReference type="Google" id="ProtNLM"/>
    </source>
</evidence>
<comment type="caution">
    <text evidence="13">The sequence shown here is derived from an EMBL/GenBank/DDBJ whole genome shotgun (WGS) entry which is preliminary data.</text>
</comment>
<dbReference type="PANTHER" id="PTHR12415">
    <property type="entry name" value="TYROSYL-DNA PHOSPHODIESTERASE 1"/>
    <property type="match status" value="1"/>
</dbReference>
<reference evidence="13 14" key="3">
    <citation type="journal article" date="2015" name="Genome Announc.">
        <title>Draft Genome Sequence of the Archiascomycetous Yeast Saitoella complicata.</title>
        <authorList>
            <person name="Yamauchi K."/>
            <person name="Kondo S."/>
            <person name="Hamamoto M."/>
            <person name="Takahashi Y."/>
            <person name="Ogura Y."/>
            <person name="Hayashi T."/>
            <person name="Nishida H."/>
        </authorList>
    </citation>
    <scope>NUCLEOTIDE SEQUENCE [LARGE SCALE GENOMIC DNA]</scope>
    <source>
        <strain evidence="13 14">NRRL Y-17804</strain>
    </source>
</reference>
<evidence type="ECO:0000256" key="9">
    <source>
        <dbReference type="PIRSR" id="PIRSR610347-1"/>
    </source>
</evidence>
<dbReference type="PANTHER" id="PTHR12415:SF0">
    <property type="entry name" value="TYROSYL-DNA PHOSPHODIESTERASE 1"/>
    <property type="match status" value="1"/>
</dbReference>
<comment type="subcellular location">
    <subcellularLocation>
        <location evidence="1">Nucleus</location>
    </subcellularLocation>
</comment>
<keyword evidence="7" id="KW-0234">DNA repair</keyword>
<accession>A0A0E9NGF0</accession>
<dbReference type="GO" id="GO:0006281">
    <property type="term" value="P:DNA repair"/>
    <property type="evidence" value="ECO:0007669"/>
    <property type="project" value="UniProtKB-KW"/>
</dbReference>
<gene>
    <name evidence="13" type="ORF">G7K_3072-t1</name>
</gene>
<reference evidence="13 14" key="1">
    <citation type="journal article" date="2011" name="J. Gen. Appl. Microbiol.">
        <title>Draft genome sequencing of the enigmatic yeast Saitoella complicata.</title>
        <authorList>
            <person name="Nishida H."/>
            <person name="Hamamoto M."/>
            <person name="Sugiyama J."/>
        </authorList>
    </citation>
    <scope>NUCLEOTIDE SEQUENCE [LARGE SCALE GENOMIC DNA]</scope>
    <source>
        <strain evidence="13 14">NRRL Y-17804</strain>
    </source>
</reference>
<dbReference type="GO" id="GO:0004527">
    <property type="term" value="F:exonuclease activity"/>
    <property type="evidence" value="ECO:0007669"/>
    <property type="project" value="UniProtKB-KW"/>
</dbReference>
<keyword evidence="5" id="KW-0378">Hydrolase</keyword>
<dbReference type="EMBL" id="BACD03000018">
    <property type="protein sequence ID" value="GAO48909.1"/>
    <property type="molecule type" value="Genomic_DNA"/>
</dbReference>
<evidence type="ECO:0000256" key="6">
    <source>
        <dbReference type="ARBA" id="ARBA00022839"/>
    </source>
</evidence>
<evidence type="ECO:0000256" key="7">
    <source>
        <dbReference type="ARBA" id="ARBA00023204"/>
    </source>
</evidence>